<name>A0A2V4NQ90_9RHOB</name>
<comment type="caution">
    <text evidence="2">The sequence shown here is derived from an EMBL/GenBank/DDBJ whole genome shotgun (WGS) entry which is preliminary data.</text>
</comment>
<organism evidence="2 3">
    <name type="scientific">Litorivita pollutaquae</name>
    <dbReference type="NCBI Taxonomy" id="2200892"/>
    <lineage>
        <taxon>Bacteria</taxon>
        <taxon>Pseudomonadati</taxon>
        <taxon>Pseudomonadota</taxon>
        <taxon>Alphaproteobacteria</taxon>
        <taxon>Rhodobacterales</taxon>
        <taxon>Paracoccaceae</taxon>
        <taxon>Litorivita</taxon>
    </lineage>
</organism>
<evidence type="ECO:0000256" key="1">
    <source>
        <dbReference type="SAM" id="Phobius"/>
    </source>
</evidence>
<dbReference type="Pfam" id="PF14333">
    <property type="entry name" value="DUF4389"/>
    <property type="match status" value="1"/>
</dbReference>
<keyword evidence="1" id="KW-0812">Transmembrane</keyword>
<dbReference type="InterPro" id="IPR025498">
    <property type="entry name" value="DUF4389"/>
</dbReference>
<accession>A0A2V4NQ90</accession>
<proteinExistence type="predicted"/>
<gene>
    <name evidence="2" type="ORF">DI396_13750</name>
</gene>
<feature type="transmembrane region" description="Helical" evidence="1">
    <location>
        <begin position="28"/>
        <end position="55"/>
    </location>
</feature>
<keyword evidence="1" id="KW-1133">Transmembrane helix</keyword>
<sequence>MNDDEKVEGRLHGEQFEPDAPEGMLVRIVYVILIALMMSVSQTILAVATIVQLVLMALNKGEPNENLARFGTDLGVWMAKAVRYMTADSRVKPWPWTEID</sequence>
<evidence type="ECO:0000313" key="2">
    <source>
        <dbReference type="EMBL" id="PYC46826.1"/>
    </source>
</evidence>
<dbReference type="OrthoDB" id="7933712at2"/>
<protein>
    <submittedName>
        <fullName evidence="2">DUF4389 domain-containing protein</fullName>
    </submittedName>
</protein>
<reference evidence="2 3" key="1">
    <citation type="submission" date="2018-05" db="EMBL/GenBank/DDBJ databases">
        <title>Oceanovita maritima gen. nov., sp. nov., a marine bacterium in the family Rhodobacteraceae isolated from surface seawater of Lundu port Xiamen, China.</title>
        <authorList>
            <person name="Hetharua B.H."/>
            <person name="Min D."/>
            <person name="Liao H."/>
            <person name="Tian Y."/>
        </authorList>
    </citation>
    <scope>NUCLEOTIDE SEQUENCE [LARGE SCALE GENOMIC DNA]</scope>
    <source>
        <strain evidence="2 3">FSX-11</strain>
    </source>
</reference>
<dbReference type="Proteomes" id="UP000248012">
    <property type="component" value="Unassembled WGS sequence"/>
</dbReference>
<dbReference type="AlphaFoldDB" id="A0A2V4NQ90"/>
<keyword evidence="1" id="KW-0472">Membrane</keyword>
<evidence type="ECO:0000313" key="3">
    <source>
        <dbReference type="Proteomes" id="UP000248012"/>
    </source>
</evidence>
<keyword evidence="3" id="KW-1185">Reference proteome</keyword>
<dbReference type="EMBL" id="QFVT01000010">
    <property type="protein sequence ID" value="PYC46826.1"/>
    <property type="molecule type" value="Genomic_DNA"/>
</dbReference>